<sequence>MFNFTQISNRKIGTITLDVVSTEDHNSTLSITANPIESGAEIADHAVLKPKRVTIVGFVVDHDHEAAGLTIPNVGNIRGITDFLNTIPLPTTIVSHTQQTLAKANRLVSQIQGGFDLGKQTLNKVRTVAPFLPDFGLGGFLDSSDSSGRVQKCYADLVAVQKSGQTIDIQTGIMLYQNMLIEAVSIKQTLDGSAEFTITAREIFIVETATAASASSVAGKKKSGRAGTQSASKTQQGTTQLKPVDKSLITGWFK</sequence>
<evidence type="ECO:0000313" key="4">
    <source>
        <dbReference type="Proteomes" id="UP000190023"/>
    </source>
</evidence>
<dbReference type="OrthoDB" id="7058423at2"/>
<comment type="caution">
    <text evidence="3">The sequence shown here is derived from an EMBL/GenBank/DDBJ whole genome shotgun (WGS) entry which is preliminary data.</text>
</comment>
<dbReference type="Pfam" id="PF21821">
    <property type="entry name" value="Dit_like"/>
    <property type="match status" value="1"/>
</dbReference>
<reference evidence="3 4" key="1">
    <citation type="submission" date="2017-02" db="EMBL/GenBank/DDBJ databases">
        <title>Draft genome sequence of Haemophilus felis CCUG 31170 type strain.</title>
        <authorList>
            <person name="Engstrom-Jakobsson H."/>
            <person name="Salva-Serra F."/>
            <person name="Thorell K."/>
            <person name="Gonzales-Siles L."/>
            <person name="Karlsson R."/>
            <person name="Boulund F."/>
            <person name="Engstrand L."/>
            <person name="Kristiansson E."/>
            <person name="Moore E."/>
        </authorList>
    </citation>
    <scope>NUCLEOTIDE SEQUENCE [LARGE SCALE GENOMIC DNA]</scope>
    <source>
        <strain evidence="3 4">CCUG 31170</strain>
    </source>
</reference>
<feature type="region of interest" description="Disordered" evidence="1">
    <location>
        <begin position="217"/>
        <end position="240"/>
    </location>
</feature>
<dbReference type="EMBL" id="MUYB01000021">
    <property type="protein sequence ID" value="OOS04169.1"/>
    <property type="molecule type" value="Genomic_DNA"/>
</dbReference>
<feature type="compositionally biased region" description="Polar residues" evidence="1">
    <location>
        <begin position="228"/>
        <end position="240"/>
    </location>
</feature>
<dbReference type="Proteomes" id="UP000190023">
    <property type="component" value="Unassembled WGS sequence"/>
</dbReference>
<gene>
    <name evidence="3" type="ORF">B0188_05775</name>
</gene>
<name>A0A1T0B2M7_9PAST</name>
<evidence type="ECO:0000313" key="3">
    <source>
        <dbReference type="EMBL" id="OOS04169.1"/>
    </source>
</evidence>
<accession>A0A1T0B2M7</accession>
<evidence type="ECO:0000259" key="2">
    <source>
        <dbReference type="Pfam" id="PF21821"/>
    </source>
</evidence>
<dbReference type="InterPro" id="IPR048494">
    <property type="entry name" value="Dit-like_N"/>
</dbReference>
<feature type="domain" description="Dit-like phage tail protein N-terminal" evidence="2">
    <location>
        <begin position="17"/>
        <end position="212"/>
    </location>
</feature>
<protein>
    <recommendedName>
        <fullName evidence="2">Dit-like phage tail protein N-terminal domain-containing protein</fullName>
    </recommendedName>
</protein>
<dbReference type="STRING" id="123822.B0188_05775"/>
<organism evidence="3 4">
    <name type="scientific">[Haemophilus] felis</name>
    <dbReference type="NCBI Taxonomy" id="123822"/>
    <lineage>
        <taxon>Bacteria</taxon>
        <taxon>Pseudomonadati</taxon>
        <taxon>Pseudomonadota</taxon>
        <taxon>Gammaproteobacteria</taxon>
        <taxon>Pasteurellales</taxon>
        <taxon>Pasteurellaceae</taxon>
    </lineage>
</organism>
<evidence type="ECO:0000256" key="1">
    <source>
        <dbReference type="SAM" id="MobiDB-lite"/>
    </source>
</evidence>
<dbReference type="AlphaFoldDB" id="A0A1T0B2M7"/>
<proteinExistence type="predicted"/>
<keyword evidence="4" id="KW-1185">Reference proteome</keyword>